<evidence type="ECO:0000313" key="2">
    <source>
        <dbReference type="EMBL" id="SEQ82221.1"/>
    </source>
</evidence>
<accession>A0A1H9J5B6</accession>
<organism evidence="2 3">
    <name type="scientific">Lentzea xinjiangensis</name>
    <dbReference type="NCBI Taxonomy" id="402600"/>
    <lineage>
        <taxon>Bacteria</taxon>
        <taxon>Bacillati</taxon>
        <taxon>Actinomycetota</taxon>
        <taxon>Actinomycetes</taxon>
        <taxon>Pseudonocardiales</taxon>
        <taxon>Pseudonocardiaceae</taxon>
        <taxon>Lentzea</taxon>
    </lineage>
</organism>
<proteinExistence type="predicted"/>
<reference evidence="3" key="1">
    <citation type="submission" date="2016-10" db="EMBL/GenBank/DDBJ databases">
        <authorList>
            <person name="Varghese N."/>
            <person name="Submissions S."/>
        </authorList>
    </citation>
    <scope>NUCLEOTIDE SEQUENCE [LARGE SCALE GENOMIC DNA]</scope>
    <source>
        <strain evidence="3">CGMCC 4.3525</strain>
    </source>
</reference>
<dbReference type="Proteomes" id="UP000199352">
    <property type="component" value="Unassembled WGS sequence"/>
</dbReference>
<gene>
    <name evidence="2" type="ORF">SAMN05216188_105227</name>
</gene>
<dbReference type="AlphaFoldDB" id="A0A1H9J5B6"/>
<dbReference type="PROSITE" id="PS51257">
    <property type="entry name" value="PROKAR_LIPOPROTEIN"/>
    <property type="match status" value="1"/>
</dbReference>
<feature type="transmembrane region" description="Helical" evidence="1">
    <location>
        <begin position="33"/>
        <end position="53"/>
    </location>
</feature>
<feature type="transmembrane region" description="Helical" evidence="1">
    <location>
        <begin position="85"/>
        <end position="103"/>
    </location>
</feature>
<evidence type="ECO:0000256" key="1">
    <source>
        <dbReference type="SAM" id="Phobius"/>
    </source>
</evidence>
<keyword evidence="3" id="KW-1185">Reference proteome</keyword>
<sequence>MRRLRVAAGLALVAVACFLGVDATARIKAVGNALAVSWPYLLAGFAVSALLATLVEVRRLVGVCALIAVAVAGIVSRQPGIDVTALWPVALITAGVLFALGGVQPAAPRRLVSVAWPVRRVPRDRLPSRLAVTCVLGTVHLDLRDTTFPPDASVYITTFLGHVWLKVPAQWPVVIEGDPSPLVTLDERGRRDLVDLGQAAIKLRSGGALGTIVVERY</sequence>
<dbReference type="EMBL" id="FOFR01000005">
    <property type="protein sequence ID" value="SEQ82221.1"/>
    <property type="molecule type" value="Genomic_DNA"/>
</dbReference>
<keyword evidence="1" id="KW-1133">Transmembrane helix</keyword>
<protein>
    <recommendedName>
        <fullName evidence="4">DUF5668 domain-containing protein</fullName>
    </recommendedName>
</protein>
<name>A0A1H9J5B6_9PSEU</name>
<keyword evidence="1" id="KW-0472">Membrane</keyword>
<keyword evidence="1" id="KW-0812">Transmembrane</keyword>
<evidence type="ECO:0008006" key="4">
    <source>
        <dbReference type="Google" id="ProtNLM"/>
    </source>
</evidence>
<feature type="transmembrane region" description="Helical" evidence="1">
    <location>
        <begin position="60"/>
        <end position="79"/>
    </location>
</feature>
<evidence type="ECO:0000313" key="3">
    <source>
        <dbReference type="Proteomes" id="UP000199352"/>
    </source>
</evidence>